<accession>A0AAV7HNX9</accession>
<reference evidence="1 2" key="1">
    <citation type="journal article" date="2021" name="Hortic Res">
        <title>Chromosome-scale assembly of the Dendrobium chrysotoxum genome enhances the understanding of orchid evolution.</title>
        <authorList>
            <person name="Zhang Y."/>
            <person name="Zhang G.Q."/>
            <person name="Zhang D."/>
            <person name="Liu X.D."/>
            <person name="Xu X.Y."/>
            <person name="Sun W.H."/>
            <person name="Yu X."/>
            <person name="Zhu X."/>
            <person name="Wang Z.W."/>
            <person name="Zhao X."/>
            <person name="Zhong W.Y."/>
            <person name="Chen H."/>
            <person name="Yin W.L."/>
            <person name="Huang T."/>
            <person name="Niu S.C."/>
            <person name="Liu Z.J."/>
        </authorList>
    </citation>
    <scope>NUCLEOTIDE SEQUENCE [LARGE SCALE GENOMIC DNA]</scope>
    <source>
        <strain evidence="1">Lindl</strain>
    </source>
</reference>
<protein>
    <submittedName>
        <fullName evidence="1">Uncharacterized protein</fullName>
    </submittedName>
</protein>
<dbReference type="Proteomes" id="UP000775213">
    <property type="component" value="Unassembled WGS sequence"/>
</dbReference>
<evidence type="ECO:0000313" key="2">
    <source>
        <dbReference type="Proteomes" id="UP000775213"/>
    </source>
</evidence>
<sequence>MSANQLNNPGFLNGEKNSHSILDSLSGVSSSDGFLALKTTTHRGLPSLWISDEEVLALAAPFKFVLVGKFFGWRPILDSIHKFLFNLKLIGALGFLWPCSDAKKLDIANKLSITTTVTHFLEKQKLMTVVNVENACLSHNDNVCLISLPVITSAIISPVIKNFFDINNAKSYTIFMVHDTNVIDNFYDLAPITEYVNHVGISTITLNELTAIKVSEPVVHSIPMIMIESLNITKVLILNILISPISDEALLHLGLGKSTLALFNLVDQSD</sequence>
<dbReference type="AlphaFoldDB" id="A0AAV7HNX9"/>
<comment type="caution">
    <text evidence="1">The sequence shown here is derived from an EMBL/GenBank/DDBJ whole genome shotgun (WGS) entry which is preliminary data.</text>
</comment>
<proteinExistence type="predicted"/>
<keyword evidence="2" id="KW-1185">Reference proteome</keyword>
<evidence type="ECO:0000313" key="1">
    <source>
        <dbReference type="EMBL" id="KAH0470472.1"/>
    </source>
</evidence>
<name>A0AAV7HNX9_DENCH</name>
<organism evidence="1 2">
    <name type="scientific">Dendrobium chrysotoxum</name>
    <name type="common">Orchid</name>
    <dbReference type="NCBI Taxonomy" id="161865"/>
    <lineage>
        <taxon>Eukaryota</taxon>
        <taxon>Viridiplantae</taxon>
        <taxon>Streptophyta</taxon>
        <taxon>Embryophyta</taxon>
        <taxon>Tracheophyta</taxon>
        <taxon>Spermatophyta</taxon>
        <taxon>Magnoliopsida</taxon>
        <taxon>Liliopsida</taxon>
        <taxon>Asparagales</taxon>
        <taxon>Orchidaceae</taxon>
        <taxon>Epidendroideae</taxon>
        <taxon>Malaxideae</taxon>
        <taxon>Dendrobiinae</taxon>
        <taxon>Dendrobium</taxon>
    </lineage>
</organism>
<dbReference type="EMBL" id="JAGFBR010000001">
    <property type="protein sequence ID" value="KAH0470472.1"/>
    <property type="molecule type" value="Genomic_DNA"/>
</dbReference>
<gene>
    <name evidence="1" type="ORF">IEQ34_000195</name>
</gene>